<dbReference type="PANTHER" id="PTHR30189">
    <property type="entry name" value="LPS-ASSEMBLY PROTEIN"/>
    <property type="match status" value="1"/>
</dbReference>
<dbReference type="Gene3D" id="2.60.450.10">
    <property type="entry name" value="Lipopolysaccharide (LPS) transport protein A like domain"/>
    <property type="match status" value="1"/>
</dbReference>
<keyword evidence="1" id="KW-0732">Signal</keyword>
<dbReference type="InterPro" id="IPR050218">
    <property type="entry name" value="LptD"/>
</dbReference>
<evidence type="ECO:0000313" key="4">
    <source>
        <dbReference type="Proteomes" id="UP000294155"/>
    </source>
</evidence>
<proteinExistence type="predicted"/>
<dbReference type="EMBL" id="SEWE01000017">
    <property type="protein sequence ID" value="RYU79747.1"/>
    <property type="molecule type" value="Genomic_DNA"/>
</dbReference>
<dbReference type="Pfam" id="PF19838">
    <property type="entry name" value="LptD_2"/>
    <property type="match status" value="1"/>
</dbReference>
<protein>
    <submittedName>
        <fullName evidence="3">LPS-assembly protein LptD</fullName>
    </submittedName>
</protein>
<evidence type="ECO:0000313" key="3">
    <source>
        <dbReference type="EMBL" id="RYU79747.1"/>
    </source>
</evidence>
<evidence type="ECO:0000256" key="1">
    <source>
        <dbReference type="SAM" id="SignalP"/>
    </source>
</evidence>
<evidence type="ECO:0000259" key="2">
    <source>
        <dbReference type="Pfam" id="PF19838"/>
    </source>
</evidence>
<gene>
    <name evidence="3" type="ORF">EWM57_10070</name>
</gene>
<accession>A0A4Q5LBI7</accession>
<dbReference type="PANTHER" id="PTHR30189:SF1">
    <property type="entry name" value="LPS-ASSEMBLY PROTEIN LPTD"/>
    <property type="match status" value="1"/>
</dbReference>
<dbReference type="RefSeq" id="WP_129921018.1">
    <property type="nucleotide sequence ID" value="NZ_SEWE01000017.1"/>
</dbReference>
<dbReference type="GO" id="GO:0009279">
    <property type="term" value="C:cell outer membrane"/>
    <property type="evidence" value="ECO:0007669"/>
    <property type="project" value="TreeGrafter"/>
</dbReference>
<dbReference type="AlphaFoldDB" id="A0A4Q5LBI7"/>
<feature type="domain" description="LPS-assembly protein LptD central" evidence="2">
    <location>
        <begin position="234"/>
        <end position="764"/>
    </location>
</feature>
<reference evidence="3 4" key="1">
    <citation type="submission" date="2019-02" db="EMBL/GenBank/DDBJ databases">
        <title>Bacterial novel species isolated from soil.</title>
        <authorList>
            <person name="Jung H.-Y."/>
        </authorList>
    </citation>
    <scope>NUCLEOTIDE SEQUENCE [LARGE SCALE GENOMIC DNA]</scope>
    <source>
        <strain evidence="3 4">1-3-3-3</strain>
    </source>
</reference>
<feature type="chain" id="PRO_5020186745" evidence="1">
    <location>
        <begin position="22"/>
        <end position="954"/>
    </location>
</feature>
<keyword evidence="4" id="KW-1185">Reference proteome</keyword>
<dbReference type="OrthoDB" id="9802320at2"/>
<name>A0A4Q5LBI7_9BACT</name>
<dbReference type="InterPro" id="IPR045659">
    <property type="entry name" value="LptD_2"/>
</dbReference>
<organism evidence="3 4">
    <name type="scientific">Hymenobacter persicinus</name>
    <dbReference type="NCBI Taxonomy" id="2025506"/>
    <lineage>
        <taxon>Bacteria</taxon>
        <taxon>Pseudomonadati</taxon>
        <taxon>Bacteroidota</taxon>
        <taxon>Cytophagia</taxon>
        <taxon>Cytophagales</taxon>
        <taxon>Hymenobacteraceae</taxon>
        <taxon>Hymenobacter</taxon>
    </lineage>
</organism>
<comment type="caution">
    <text evidence="3">The sequence shown here is derived from an EMBL/GenBank/DDBJ whole genome shotgun (WGS) entry which is preliminary data.</text>
</comment>
<feature type="signal peptide" evidence="1">
    <location>
        <begin position="1"/>
        <end position="21"/>
    </location>
</feature>
<dbReference type="Proteomes" id="UP000294155">
    <property type="component" value="Unassembled WGS sequence"/>
</dbReference>
<dbReference type="GO" id="GO:1990351">
    <property type="term" value="C:transporter complex"/>
    <property type="evidence" value="ECO:0007669"/>
    <property type="project" value="TreeGrafter"/>
</dbReference>
<sequence>MRPAFLLLLVLLGLGSGPAAWGQRRPAKASTPAAVRPLNVDGRPATNPLPADTARIRRAGQAGSIALDTTRRSDSLRVAAAPTGDIKTTVKYAAKDSIRFEVENKQAILYDKATVDYGEMSLKAARITVDYAKNLLTAEGAADTTGKVRDKPVFKDGATTYAAGRINYNFKTKKGRITDAVTSEGEGFVHAETIKKNELNEIFGRNGRYTTCNLEHPHFFINATKMKVIPKEKVVTGPFNLVVGDIPTPLGFLFGYFPMPNKSRASGLIIPTFGQTADRGFALRNGGYYWVPNEYIGVRLTGDIYSGNAATFGGFGTTAEMQYLKRYTYDGRLNFSFSQRPASQILAPTSVNTDQTYRKPRAPKTFWLTWNHTPTPRPGGGRFSASVQAGSTDYNQQNQYDTRLRLTPSFSSTISYQKQIRNSPVNYALNLSQSQNTGTGAMDFTLPDVTVGVARQYLYELLGLKARPLYQQFSVAYTLTGQNKISNYQQARALANGIPLLGGTVVGNQIPVKFSNLGTILRNSQTGLQHAFQISLGSYTVLKHLSLQPSFNYGETWYGKRLDYTYIPAAQAVRIDTVRGFNRVYSYSSGLNLGTNVYGVYVIKGKKIEAIRHKLTPNLSYQYSPDFTSNRNFYAIGTNLGPLTNSSGLRYNQEDPRYPGDNTRLLNPISFSRYQGFLYGTPSGRQVSAVSFSLQNSVEMKVRDTQDTTGTTPFKKVSLIDGLDFNIGYNFAAESLRLSPLSSTFRTQVARKLNVLLAANFEFYQRDSTGLLINKYLLDQSKRRLARLSNANLSLSYQFNPVQGKKKSVVPRTVAPTNDPALGNPQPVNPYEDYVDFELPWDLSSNFTASYTDPGPLPARPGRLRPSPITAGLSLSGSVKLTPNLRFGYSTGYDFKNQTVSYTSLNVFRDLHCWQINGQWFPFGTTRGYFVTIAAKSSLLQDLKLNRNRSFLTR</sequence>